<sequence length="249" mass="27338">MESVELWPSPSSPNTRVARQPRQPETCIAVAQAGGIVRWAGAEKLCSQEPPDAARPRGSAVQYQNVAPFATRAPEAENRALRWLRAHSPAPSRVPCHAFSPICGMDAGHVNEFCDETLRLKSREKQAFKVDGEPPKAVLKHTKKHIASLNCLPASISCLQPRQRSYLPRERRGPLETLPRRLCESPSHTITKSESNPLRGICVHLRLPPSPRCPIGNFNALDLSDIRISPQTLSAVPLMSSLPSFPAST</sequence>
<organism evidence="2 3">
    <name type="scientific">Lophium mytilinum</name>
    <dbReference type="NCBI Taxonomy" id="390894"/>
    <lineage>
        <taxon>Eukaryota</taxon>
        <taxon>Fungi</taxon>
        <taxon>Dikarya</taxon>
        <taxon>Ascomycota</taxon>
        <taxon>Pezizomycotina</taxon>
        <taxon>Dothideomycetes</taxon>
        <taxon>Pleosporomycetidae</taxon>
        <taxon>Mytilinidiales</taxon>
        <taxon>Mytilinidiaceae</taxon>
        <taxon>Lophium</taxon>
    </lineage>
</organism>
<feature type="region of interest" description="Disordered" evidence="1">
    <location>
        <begin position="1"/>
        <end position="22"/>
    </location>
</feature>
<proteinExistence type="predicted"/>
<gene>
    <name evidence="2" type="ORF">BU16DRAFT_565287</name>
</gene>
<evidence type="ECO:0000313" key="3">
    <source>
        <dbReference type="Proteomes" id="UP000799750"/>
    </source>
</evidence>
<dbReference type="Proteomes" id="UP000799750">
    <property type="component" value="Unassembled WGS sequence"/>
</dbReference>
<accession>A0A6A6QJG0</accession>
<name>A0A6A6QJG0_9PEZI</name>
<dbReference type="AlphaFoldDB" id="A0A6A6QJG0"/>
<reference evidence="2" key="1">
    <citation type="journal article" date="2020" name="Stud. Mycol.">
        <title>101 Dothideomycetes genomes: a test case for predicting lifestyles and emergence of pathogens.</title>
        <authorList>
            <person name="Haridas S."/>
            <person name="Albert R."/>
            <person name="Binder M."/>
            <person name="Bloem J."/>
            <person name="Labutti K."/>
            <person name="Salamov A."/>
            <person name="Andreopoulos B."/>
            <person name="Baker S."/>
            <person name="Barry K."/>
            <person name="Bills G."/>
            <person name="Bluhm B."/>
            <person name="Cannon C."/>
            <person name="Castanera R."/>
            <person name="Culley D."/>
            <person name="Daum C."/>
            <person name="Ezra D."/>
            <person name="Gonzalez J."/>
            <person name="Henrissat B."/>
            <person name="Kuo A."/>
            <person name="Liang C."/>
            <person name="Lipzen A."/>
            <person name="Lutzoni F."/>
            <person name="Magnuson J."/>
            <person name="Mondo S."/>
            <person name="Nolan M."/>
            <person name="Ohm R."/>
            <person name="Pangilinan J."/>
            <person name="Park H.-J."/>
            <person name="Ramirez L."/>
            <person name="Alfaro M."/>
            <person name="Sun H."/>
            <person name="Tritt A."/>
            <person name="Yoshinaga Y."/>
            <person name="Zwiers L.-H."/>
            <person name="Turgeon B."/>
            <person name="Goodwin S."/>
            <person name="Spatafora J."/>
            <person name="Crous P."/>
            <person name="Grigoriev I."/>
        </authorList>
    </citation>
    <scope>NUCLEOTIDE SEQUENCE</scope>
    <source>
        <strain evidence="2">CBS 269.34</strain>
    </source>
</reference>
<evidence type="ECO:0000313" key="2">
    <source>
        <dbReference type="EMBL" id="KAF2491587.1"/>
    </source>
</evidence>
<evidence type="ECO:0000256" key="1">
    <source>
        <dbReference type="SAM" id="MobiDB-lite"/>
    </source>
</evidence>
<keyword evidence="3" id="KW-1185">Reference proteome</keyword>
<dbReference type="EMBL" id="MU004195">
    <property type="protein sequence ID" value="KAF2491587.1"/>
    <property type="molecule type" value="Genomic_DNA"/>
</dbReference>
<protein>
    <submittedName>
        <fullName evidence="2">Uncharacterized protein</fullName>
    </submittedName>
</protein>